<feature type="compositionally biased region" description="Low complexity" evidence="1">
    <location>
        <begin position="276"/>
        <end position="285"/>
    </location>
</feature>
<proteinExistence type="predicted"/>
<feature type="compositionally biased region" description="Low complexity" evidence="1">
    <location>
        <begin position="349"/>
        <end position="361"/>
    </location>
</feature>
<feature type="compositionally biased region" description="Basic and acidic residues" evidence="1">
    <location>
        <begin position="460"/>
        <end position="487"/>
    </location>
</feature>
<feature type="compositionally biased region" description="Basic and acidic residues" evidence="1">
    <location>
        <begin position="286"/>
        <end position="297"/>
    </location>
</feature>
<evidence type="ECO:0000256" key="1">
    <source>
        <dbReference type="SAM" id="MobiDB-lite"/>
    </source>
</evidence>
<feature type="compositionally biased region" description="Basic and acidic residues" evidence="1">
    <location>
        <begin position="198"/>
        <end position="254"/>
    </location>
</feature>
<feature type="compositionally biased region" description="Acidic residues" evidence="1">
    <location>
        <begin position="362"/>
        <end position="372"/>
    </location>
</feature>
<feature type="region of interest" description="Disordered" evidence="1">
    <location>
        <begin position="1"/>
        <end position="543"/>
    </location>
</feature>
<feature type="compositionally biased region" description="Acidic residues" evidence="1">
    <location>
        <begin position="332"/>
        <end position="343"/>
    </location>
</feature>
<dbReference type="RefSeq" id="WP_145094395.1">
    <property type="nucleotide sequence ID" value="NZ_CP036348.1"/>
</dbReference>
<feature type="compositionally biased region" description="Basic and acidic residues" evidence="1">
    <location>
        <begin position="127"/>
        <end position="139"/>
    </location>
</feature>
<feature type="compositionally biased region" description="Basic residues" evidence="1">
    <location>
        <begin position="440"/>
        <end position="451"/>
    </location>
</feature>
<protein>
    <submittedName>
        <fullName evidence="2">Uncharacterized protein</fullName>
    </submittedName>
</protein>
<keyword evidence="3" id="KW-1185">Reference proteome</keyword>
<feature type="compositionally biased region" description="Basic and acidic residues" evidence="1">
    <location>
        <begin position="152"/>
        <end position="181"/>
    </location>
</feature>
<dbReference type="OrthoDB" id="278842at2"/>
<gene>
    <name evidence="2" type="ORF">Poly24_21860</name>
</gene>
<feature type="compositionally biased region" description="Basic residues" evidence="1">
    <location>
        <begin position="376"/>
        <end position="390"/>
    </location>
</feature>
<organism evidence="2 3">
    <name type="scientific">Rosistilla carotiformis</name>
    <dbReference type="NCBI Taxonomy" id="2528017"/>
    <lineage>
        <taxon>Bacteria</taxon>
        <taxon>Pseudomonadati</taxon>
        <taxon>Planctomycetota</taxon>
        <taxon>Planctomycetia</taxon>
        <taxon>Pirellulales</taxon>
        <taxon>Pirellulaceae</taxon>
        <taxon>Rosistilla</taxon>
    </lineage>
</organism>
<evidence type="ECO:0000313" key="2">
    <source>
        <dbReference type="EMBL" id="QDV68477.1"/>
    </source>
</evidence>
<dbReference type="KEGG" id="rcf:Poly24_21860"/>
<evidence type="ECO:0000313" key="3">
    <source>
        <dbReference type="Proteomes" id="UP000315082"/>
    </source>
</evidence>
<dbReference type="Proteomes" id="UP000315082">
    <property type="component" value="Chromosome"/>
</dbReference>
<dbReference type="EMBL" id="CP036348">
    <property type="protein sequence ID" value="QDV68477.1"/>
    <property type="molecule type" value="Genomic_DNA"/>
</dbReference>
<reference evidence="2 3" key="1">
    <citation type="submission" date="2019-02" db="EMBL/GenBank/DDBJ databases">
        <title>Deep-cultivation of Planctomycetes and their phenomic and genomic characterization uncovers novel biology.</title>
        <authorList>
            <person name="Wiegand S."/>
            <person name="Jogler M."/>
            <person name="Boedeker C."/>
            <person name="Pinto D."/>
            <person name="Vollmers J."/>
            <person name="Rivas-Marin E."/>
            <person name="Kohn T."/>
            <person name="Peeters S.H."/>
            <person name="Heuer A."/>
            <person name="Rast P."/>
            <person name="Oberbeckmann S."/>
            <person name="Bunk B."/>
            <person name="Jeske O."/>
            <person name="Meyerdierks A."/>
            <person name="Storesund J.E."/>
            <person name="Kallscheuer N."/>
            <person name="Luecker S."/>
            <person name="Lage O.M."/>
            <person name="Pohl T."/>
            <person name="Merkel B.J."/>
            <person name="Hornburger P."/>
            <person name="Mueller R.-W."/>
            <person name="Bruemmer F."/>
            <person name="Labrenz M."/>
            <person name="Spormann A.M."/>
            <person name="Op den Camp H."/>
            <person name="Overmann J."/>
            <person name="Amann R."/>
            <person name="Jetten M.S.M."/>
            <person name="Mascher T."/>
            <person name="Medema M.H."/>
            <person name="Devos D.P."/>
            <person name="Kaster A.-K."/>
            <person name="Ovreas L."/>
            <person name="Rohde M."/>
            <person name="Galperin M.Y."/>
            <person name="Jogler C."/>
        </authorList>
    </citation>
    <scope>NUCLEOTIDE SEQUENCE [LARGE SCALE GENOMIC DNA]</scope>
    <source>
        <strain evidence="2 3">Poly24</strain>
    </source>
</reference>
<accession>A0A518JSH4</accession>
<feature type="compositionally biased region" description="Basic and acidic residues" evidence="1">
    <location>
        <begin position="48"/>
        <end position="68"/>
    </location>
</feature>
<name>A0A518JSH4_9BACT</name>
<dbReference type="AlphaFoldDB" id="A0A518JSH4"/>
<sequence length="543" mass="59422">MMSDHWKSIAKFLGTPGLPDDPAPEVVPQPAVDDKPAATQPVGAPVEPIKESPADEIRWDRDDDKKESQAAAILGSPEPKSDPLPGFEQKTTDAASSSWDSLVESFGIETVDEPAVQPRQTPAPAVAEKRSSPPPRRPEPSGGFGQGLGFDTEPKPEVCEPKAEACEPKADACEAESRDEFAGFGQLPEETETQSSPRNRDDAPRGRRNDSRERGEEPRSRSEEPRTRSEEPRTRSEEPRTRSEEPRSRSEQPRSRGGRGRRGARRDAAPSDEVMAQEAPAFGEPAEAKAKAEEPVARRGNNSPRRSESPKQQAPRRPRVDDVLNFSSFNDLPDDLDDIDLVGDEPINSEEPTVESVSPSDSDSDSEGNGDEGEPRRRRRGRRGGRRRGRGGNAAASEASETPETGELPEIEANADTAAPKASEFDDDHEDADEVIALRRGNRRRRGRRGRGGAAEGSESNDREDASSRPSAKLEADVRPSPRHAEASDDDTSEDIKPRQRDIPSWIETVDLLVQPNINARGKRTASRGRGNSNGRGRRRDNE</sequence>
<feature type="compositionally biased region" description="Acidic residues" evidence="1">
    <location>
        <begin position="425"/>
        <end position="434"/>
    </location>
</feature>